<dbReference type="Proteomes" id="UP000727407">
    <property type="component" value="Unassembled WGS sequence"/>
</dbReference>
<reference evidence="2" key="1">
    <citation type="submission" date="2020-07" db="EMBL/GenBank/DDBJ databases">
        <title>Clarias magur genome sequencing, assembly and annotation.</title>
        <authorList>
            <person name="Kushwaha B."/>
            <person name="Kumar R."/>
            <person name="Das P."/>
            <person name="Joshi C.G."/>
            <person name="Kumar D."/>
            <person name="Nagpure N.S."/>
            <person name="Pandey M."/>
            <person name="Agarwal S."/>
            <person name="Srivastava S."/>
            <person name="Singh M."/>
            <person name="Sahoo L."/>
            <person name="Jayasankar P."/>
            <person name="Meher P.K."/>
            <person name="Koringa P.G."/>
            <person name="Iquebal M.A."/>
            <person name="Das S.P."/>
            <person name="Bit A."/>
            <person name="Patnaik S."/>
            <person name="Patel N."/>
            <person name="Shah T.M."/>
            <person name="Hinsu A."/>
            <person name="Jena J.K."/>
        </authorList>
    </citation>
    <scope>NUCLEOTIDE SEQUENCE</scope>
    <source>
        <strain evidence="2">CIFAMagur01</strain>
        <tissue evidence="2">Testis</tissue>
    </source>
</reference>
<name>A0A8J4UAT6_CLAMG</name>
<keyword evidence="3" id="KW-1185">Reference proteome</keyword>
<protein>
    <submittedName>
        <fullName evidence="2">F-box protein</fullName>
    </submittedName>
</protein>
<dbReference type="EMBL" id="QNUK01000568">
    <property type="protein sequence ID" value="KAF5891577.1"/>
    <property type="molecule type" value="Genomic_DNA"/>
</dbReference>
<proteinExistence type="predicted"/>
<feature type="region of interest" description="Disordered" evidence="1">
    <location>
        <begin position="1"/>
        <end position="36"/>
    </location>
</feature>
<organism evidence="2 3">
    <name type="scientific">Clarias magur</name>
    <name type="common">Asian catfish</name>
    <name type="synonym">Macropteronotus magur</name>
    <dbReference type="NCBI Taxonomy" id="1594786"/>
    <lineage>
        <taxon>Eukaryota</taxon>
        <taxon>Metazoa</taxon>
        <taxon>Chordata</taxon>
        <taxon>Craniata</taxon>
        <taxon>Vertebrata</taxon>
        <taxon>Euteleostomi</taxon>
        <taxon>Actinopterygii</taxon>
        <taxon>Neopterygii</taxon>
        <taxon>Teleostei</taxon>
        <taxon>Ostariophysi</taxon>
        <taxon>Siluriformes</taxon>
        <taxon>Clariidae</taxon>
        <taxon>Clarias</taxon>
    </lineage>
</organism>
<dbReference type="AlphaFoldDB" id="A0A8J4UAT6"/>
<evidence type="ECO:0000313" key="2">
    <source>
        <dbReference type="EMBL" id="KAF5891577.1"/>
    </source>
</evidence>
<sequence length="53" mass="5925">MRHQGPRGSLQRVGSDGSYDSVRHTEELLREPPGADVRLQSLCPQSLCPHTLR</sequence>
<evidence type="ECO:0000313" key="3">
    <source>
        <dbReference type="Proteomes" id="UP000727407"/>
    </source>
</evidence>
<evidence type="ECO:0000256" key="1">
    <source>
        <dbReference type="SAM" id="MobiDB-lite"/>
    </source>
</evidence>
<gene>
    <name evidence="2" type="ORF">DAT39_018717</name>
</gene>
<accession>A0A8J4UAT6</accession>
<comment type="caution">
    <text evidence="2">The sequence shown here is derived from an EMBL/GenBank/DDBJ whole genome shotgun (WGS) entry which is preliminary data.</text>
</comment>
<feature type="compositionally biased region" description="Basic and acidic residues" evidence="1">
    <location>
        <begin position="21"/>
        <end position="30"/>
    </location>
</feature>